<dbReference type="Proteomes" id="UP000265520">
    <property type="component" value="Unassembled WGS sequence"/>
</dbReference>
<dbReference type="AlphaFoldDB" id="A0A392SCQ2"/>
<accession>A0A392SCQ2</accession>
<feature type="non-terminal residue" evidence="2">
    <location>
        <position position="1"/>
    </location>
</feature>
<comment type="caution">
    <text evidence="2">The sequence shown here is derived from an EMBL/GenBank/DDBJ whole genome shotgun (WGS) entry which is preliminary data.</text>
</comment>
<evidence type="ECO:0000313" key="3">
    <source>
        <dbReference type="Proteomes" id="UP000265520"/>
    </source>
</evidence>
<sequence length="108" mass="11896">LANMSMLKEAVKVPNHPLLVKKLSGPLPEAPPMIFDIETKDVVLEYMRLMKEEGIAITGADIAPAPTEDRKGKKAVTSGSRKEKVEVIVKEKEKRKRAATSVSDKENV</sequence>
<protein>
    <submittedName>
        <fullName evidence="2">Uncharacterized protein</fullName>
    </submittedName>
</protein>
<organism evidence="2 3">
    <name type="scientific">Trifolium medium</name>
    <dbReference type="NCBI Taxonomy" id="97028"/>
    <lineage>
        <taxon>Eukaryota</taxon>
        <taxon>Viridiplantae</taxon>
        <taxon>Streptophyta</taxon>
        <taxon>Embryophyta</taxon>
        <taxon>Tracheophyta</taxon>
        <taxon>Spermatophyta</taxon>
        <taxon>Magnoliopsida</taxon>
        <taxon>eudicotyledons</taxon>
        <taxon>Gunneridae</taxon>
        <taxon>Pentapetalae</taxon>
        <taxon>rosids</taxon>
        <taxon>fabids</taxon>
        <taxon>Fabales</taxon>
        <taxon>Fabaceae</taxon>
        <taxon>Papilionoideae</taxon>
        <taxon>50 kb inversion clade</taxon>
        <taxon>NPAAA clade</taxon>
        <taxon>Hologalegina</taxon>
        <taxon>IRL clade</taxon>
        <taxon>Trifolieae</taxon>
        <taxon>Trifolium</taxon>
    </lineage>
</organism>
<evidence type="ECO:0000256" key="1">
    <source>
        <dbReference type="SAM" id="MobiDB-lite"/>
    </source>
</evidence>
<name>A0A392SCQ2_9FABA</name>
<dbReference type="EMBL" id="LXQA010346886">
    <property type="protein sequence ID" value="MCI45655.1"/>
    <property type="molecule type" value="Genomic_DNA"/>
</dbReference>
<keyword evidence="3" id="KW-1185">Reference proteome</keyword>
<evidence type="ECO:0000313" key="2">
    <source>
        <dbReference type="EMBL" id="MCI45655.1"/>
    </source>
</evidence>
<feature type="region of interest" description="Disordered" evidence="1">
    <location>
        <begin position="63"/>
        <end position="83"/>
    </location>
</feature>
<reference evidence="2 3" key="1">
    <citation type="journal article" date="2018" name="Front. Plant Sci.">
        <title>Red Clover (Trifolium pratense) and Zigzag Clover (T. medium) - A Picture of Genomic Similarities and Differences.</title>
        <authorList>
            <person name="Dluhosova J."/>
            <person name="Istvanek J."/>
            <person name="Nedelnik J."/>
            <person name="Repkova J."/>
        </authorList>
    </citation>
    <scope>NUCLEOTIDE SEQUENCE [LARGE SCALE GENOMIC DNA]</scope>
    <source>
        <strain evidence="3">cv. 10/8</strain>
        <tissue evidence="2">Leaf</tissue>
    </source>
</reference>
<feature type="non-terminal residue" evidence="2">
    <location>
        <position position="108"/>
    </location>
</feature>
<proteinExistence type="predicted"/>